<sequence>MSRLEITRCGIHGFHETIGIDTDEIRVYWALRSDAESASQVAYRVIISTQRDHLEQRSSSQDGLIFDSGRVASSAQRNIICRPEHGFESTAMHFWQVMVWDNDGTMTVSSIHEFYTSYPRCSRRLPPYSPNQVYMPHTSLIFRTWFEDAPNRWKAIWIGDGGDKPIYLRKSIVHGAQKPSRVIVFASGLGHFNLTINGKPASNHVLDPGWTDYHRTVQFVGYDVTSSWDAGENVVGAHVGNGFYAGDQGDRFFWPKYKNNTYIRFGNELCFFAEIHVHYDDGRHEVIISDHDACQCLRFRRPRPTALSRRLGLPRVR</sequence>
<dbReference type="InterPro" id="IPR016007">
    <property type="entry name" value="Alpha_rhamnosid"/>
</dbReference>
<dbReference type="Pfam" id="PF08531">
    <property type="entry name" value="Bac_rhamnosid_N"/>
    <property type="match status" value="1"/>
</dbReference>
<dbReference type="VEuPathDB" id="FungiDB:CLCR_02533"/>
<dbReference type="Gene3D" id="2.60.40.10">
    <property type="entry name" value="Immunoglobulins"/>
    <property type="match status" value="1"/>
</dbReference>
<dbReference type="PANTHER" id="PTHR33307">
    <property type="entry name" value="ALPHA-RHAMNOSIDASE (EUROFUNG)"/>
    <property type="match status" value="1"/>
</dbReference>
<feature type="domain" description="Bacterial alpha-L-rhamnosidase N-terminal" evidence="1">
    <location>
        <begin position="178"/>
        <end position="292"/>
    </location>
</feature>
<name>A0A1C1CEE1_9EURO</name>
<dbReference type="Proteomes" id="UP000094526">
    <property type="component" value="Unassembled WGS sequence"/>
</dbReference>
<evidence type="ECO:0000313" key="3">
    <source>
        <dbReference type="Proteomes" id="UP000094526"/>
    </source>
</evidence>
<accession>A0A1C1CEE1</accession>
<organism evidence="2 3">
    <name type="scientific">Cladophialophora carrionii</name>
    <dbReference type="NCBI Taxonomy" id="86049"/>
    <lineage>
        <taxon>Eukaryota</taxon>
        <taxon>Fungi</taxon>
        <taxon>Dikarya</taxon>
        <taxon>Ascomycota</taxon>
        <taxon>Pezizomycotina</taxon>
        <taxon>Eurotiomycetes</taxon>
        <taxon>Chaetothyriomycetidae</taxon>
        <taxon>Chaetothyriales</taxon>
        <taxon>Herpotrichiellaceae</taxon>
        <taxon>Cladophialophora</taxon>
    </lineage>
</organism>
<dbReference type="Gene3D" id="2.60.120.260">
    <property type="entry name" value="Galactose-binding domain-like"/>
    <property type="match status" value="1"/>
</dbReference>
<dbReference type="OrthoDB" id="10036721at2759"/>
<dbReference type="InterPro" id="IPR013737">
    <property type="entry name" value="Bac_rhamnosid_N"/>
</dbReference>
<keyword evidence="3" id="KW-1185">Reference proteome</keyword>
<dbReference type="STRING" id="86049.A0A1C1CEE1"/>
<gene>
    <name evidence="2" type="ORF">CLCR_02533</name>
</gene>
<evidence type="ECO:0000313" key="2">
    <source>
        <dbReference type="EMBL" id="OCT46894.1"/>
    </source>
</evidence>
<dbReference type="InterPro" id="IPR013783">
    <property type="entry name" value="Ig-like_fold"/>
</dbReference>
<dbReference type="AlphaFoldDB" id="A0A1C1CEE1"/>
<proteinExistence type="predicted"/>
<dbReference type="Pfam" id="PF25788">
    <property type="entry name" value="Ig_Rha78A_N"/>
    <property type="match status" value="1"/>
</dbReference>
<evidence type="ECO:0000259" key="1">
    <source>
        <dbReference type="Pfam" id="PF08531"/>
    </source>
</evidence>
<protein>
    <recommendedName>
        <fullName evidence="1">Bacterial alpha-L-rhamnosidase N-terminal domain-containing protein</fullName>
    </recommendedName>
</protein>
<dbReference type="EMBL" id="LGRB01000014">
    <property type="protein sequence ID" value="OCT46894.1"/>
    <property type="molecule type" value="Genomic_DNA"/>
</dbReference>
<dbReference type="PANTHER" id="PTHR33307:SF11">
    <property type="entry name" value="ALPHA-L-RHAMNOSIDASE"/>
    <property type="match status" value="1"/>
</dbReference>
<reference evidence="3" key="1">
    <citation type="submission" date="2015-07" db="EMBL/GenBank/DDBJ databases">
        <authorList>
            <person name="Teixeira M.M."/>
            <person name="Souza R.C."/>
            <person name="Almeida L.G."/>
            <person name="Vicente V.A."/>
            <person name="de Hoog S."/>
            <person name="Bocca A.L."/>
            <person name="de Almeida S.R."/>
            <person name="Vasconcelos A.T."/>
            <person name="Felipe M.S."/>
        </authorList>
    </citation>
    <scope>NUCLEOTIDE SEQUENCE [LARGE SCALE GENOMIC DNA]</scope>
    <source>
        <strain evidence="3">KSF</strain>
    </source>
</reference>
<comment type="caution">
    <text evidence="2">The sequence shown here is derived from an EMBL/GenBank/DDBJ whole genome shotgun (WGS) entry which is preliminary data.</text>
</comment>